<accession>A0A0N0NJE7</accession>
<proteinExistence type="predicted"/>
<evidence type="ECO:0000313" key="7">
    <source>
        <dbReference type="Proteomes" id="UP000038010"/>
    </source>
</evidence>
<dbReference type="VEuPathDB" id="FungiDB:AB675_4373"/>
<comment type="caution">
    <text evidence="6">The sequence shown here is derived from an EMBL/GenBank/DDBJ whole genome shotgun (WGS) entry which is preliminary data.</text>
</comment>
<organism evidence="6 7">
    <name type="scientific">Cyphellophora attinorum</name>
    <dbReference type="NCBI Taxonomy" id="1664694"/>
    <lineage>
        <taxon>Eukaryota</taxon>
        <taxon>Fungi</taxon>
        <taxon>Dikarya</taxon>
        <taxon>Ascomycota</taxon>
        <taxon>Pezizomycotina</taxon>
        <taxon>Eurotiomycetes</taxon>
        <taxon>Chaetothyriomycetidae</taxon>
        <taxon>Chaetothyriales</taxon>
        <taxon>Cyphellophoraceae</taxon>
        <taxon>Cyphellophora</taxon>
    </lineage>
</organism>
<dbReference type="GO" id="GO:0005737">
    <property type="term" value="C:cytoplasm"/>
    <property type="evidence" value="ECO:0007669"/>
    <property type="project" value="TreeGrafter"/>
</dbReference>
<dbReference type="Pfam" id="PF00107">
    <property type="entry name" value="ADH_zinc_N"/>
    <property type="match status" value="1"/>
</dbReference>
<gene>
    <name evidence="6" type="ORF">AB675_4373</name>
</gene>
<dbReference type="InterPro" id="IPR013149">
    <property type="entry name" value="ADH-like_C"/>
</dbReference>
<dbReference type="SUPFAM" id="SSF51735">
    <property type="entry name" value="NAD(P)-binding Rossmann-fold domains"/>
    <property type="match status" value="1"/>
</dbReference>
<keyword evidence="7" id="KW-1185">Reference proteome</keyword>
<dbReference type="GO" id="GO:0046872">
    <property type="term" value="F:metal ion binding"/>
    <property type="evidence" value="ECO:0007669"/>
    <property type="project" value="UniProtKB-KW"/>
</dbReference>
<comment type="cofactor">
    <cofactor evidence="1">
        <name>Zn(2+)</name>
        <dbReference type="ChEBI" id="CHEBI:29105"/>
    </cofactor>
</comment>
<sequence>MGLRSIVVDTGAERATLARTYGAEHFVDFRQTFDTCAEVVRLTEGGAHAVFVTAVQACPVGLGYFGTRIGAKLIIGIPPQGKYHPDVDPSHMTAFNQHVVGTLVSSLEDINETLEFARRGLLALQPTVVGLSKFNESVQKLKRGQVAGRIIGEG</sequence>
<dbReference type="GO" id="GO:0004022">
    <property type="term" value="F:alcohol dehydrogenase (NAD+) activity"/>
    <property type="evidence" value="ECO:0007669"/>
    <property type="project" value="TreeGrafter"/>
</dbReference>
<evidence type="ECO:0000259" key="5">
    <source>
        <dbReference type="Pfam" id="PF00107"/>
    </source>
</evidence>
<dbReference type="STRING" id="1664694.A0A0N0NJE7"/>
<evidence type="ECO:0000256" key="4">
    <source>
        <dbReference type="ARBA" id="ARBA00023002"/>
    </source>
</evidence>
<dbReference type="PANTHER" id="PTHR42940:SF1">
    <property type="entry name" value="ENOYL REDUCTASE (ER) DOMAIN-CONTAINING PROTEIN"/>
    <property type="match status" value="1"/>
</dbReference>
<evidence type="ECO:0000256" key="1">
    <source>
        <dbReference type="ARBA" id="ARBA00001947"/>
    </source>
</evidence>
<keyword evidence="2" id="KW-0479">Metal-binding</keyword>
<dbReference type="GeneID" id="28736386"/>
<evidence type="ECO:0000256" key="3">
    <source>
        <dbReference type="ARBA" id="ARBA00022833"/>
    </source>
</evidence>
<dbReference type="AlphaFoldDB" id="A0A0N0NJE7"/>
<protein>
    <submittedName>
        <fullName evidence="6">Alcohol dehydrogenase 1</fullName>
    </submittedName>
</protein>
<name>A0A0N0NJE7_9EURO</name>
<dbReference type="PANTHER" id="PTHR42940">
    <property type="entry name" value="ALCOHOL DEHYDROGENASE 1-RELATED"/>
    <property type="match status" value="1"/>
</dbReference>
<dbReference type="RefSeq" id="XP_017996502.1">
    <property type="nucleotide sequence ID" value="XM_018144506.1"/>
</dbReference>
<dbReference type="Gene3D" id="3.90.180.10">
    <property type="entry name" value="Medium-chain alcohol dehydrogenases, catalytic domain"/>
    <property type="match status" value="1"/>
</dbReference>
<keyword evidence="3" id="KW-0862">Zinc</keyword>
<dbReference type="OrthoDB" id="4114637at2759"/>
<feature type="domain" description="Alcohol dehydrogenase-like C-terminal" evidence="5">
    <location>
        <begin position="1"/>
        <end position="117"/>
    </location>
</feature>
<evidence type="ECO:0000256" key="2">
    <source>
        <dbReference type="ARBA" id="ARBA00022723"/>
    </source>
</evidence>
<dbReference type="EMBL" id="LFJN01000030">
    <property type="protein sequence ID" value="KPI36539.1"/>
    <property type="molecule type" value="Genomic_DNA"/>
</dbReference>
<keyword evidence="4" id="KW-0560">Oxidoreductase</keyword>
<reference evidence="6 7" key="1">
    <citation type="submission" date="2015-06" db="EMBL/GenBank/DDBJ databases">
        <title>Draft genome of the ant-associated black yeast Phialophora attae CBS 131958.</title>
        <authorList>
            <person name="Moreno L.F."/>
            <person name="Stielow B.J."/>
            <person name="de Hoog S."/>
            <person name="Vicente V.A."/>
            <person name="Weiss V.A."/>
            <person name="de Vries M."/>
            <person name="Cruz L.M."/>
            <person name="Souza E.M."/>
        </authorList>
    </citation>
    <scope>NUCLEOTIDE SEQUENCE [LARGE SCALE GENOMIC DNA]</scope>
    <source>
        <strain evidence="6 7">CBS 131958</strain>
    </source>
</reference>
<dbReference type="Gene3D" id="3.40.50.720">
    <property type="entry name" value="NAD(P)-binding Rossmann-like Domain"/>
    <property type="match status" value="1"/>
</dbReference>
<dbReference type="Proteomes" id="UP000038010">
    <property type="component" value="Unassembled WGS sequence"/>
</dbReference>
<dbReference type="InterPro" id="IPR036291">
    <property type="entry name" value="NAD(P)-bd_dom_sf"/>
</dbReference>
<evidence type="ECO:0000313" key="6">
    <source>
        <dbReference type="EMBL" id="KPI36539.1"/>
    </source>
</evidence>